<comment type="similarity">
    <text evidence="5">Belongs to the binding-protein-dependent transport system permease family.</text>
</comment>
<keyword evidence="5" id="KW-0813">Transport</keyword>
<comment type="subcellular location">
    <subcellularLocation>
        <location evidence="1 5">Cell membrane</location>
        <topology evidence="1 5">Multi-pass membrane protein</topology>
    </subcellularLocation>
</comment>
<feature type="compositionally biased region" description="Low complexity" evidence="6">
    <location>
        <begin position="1"/>
        <end position="17"/>
    </location>
</feature>
<dbReference type="AlphaFoldDB" id="A0A1G7SLB6"/>
<evidence type="ECO:0000313" key="9">
    <source>
        <dbReference type="Proteomes" id="UP000199706"/>
    </source>
</evidence>
<evidence type="ECO:0000256" key="2">
    <source>
        <dbReference type="ARBA" id="ARBA00022692"/>
    </source>
</evidence>
<keyword evidence="4 5" id="KW-0472">Membrane</keyword>
<dbReference type="RefSeq" id="WP_090682729.1">
    <property type="nucleotide sequence ID" value="NZ_CADERL010000002.1"/>
</dbReference>
<evidence type="ECO:0000259" key="7">
    <source>
        <dbReference type="PROSITE" id="PS50928"/>
    </source>
</evidence>
<dbReference type="GO" id="GO:0005886">
    <property type="term" value="C:plasma membrane"/>
    <property type="evidence" value="ECO:0007669"/>
    <property type="project" value="UniProtKB-SubCell"/>
</dbReference>
<dbReference type="InterPro" id="IPR035906">
    <property type="entry name" value="MetI-like_sf"/>
</dbReference>
<keyword evidence="3 5" id="KW-1133">Transmembrane helix</keyword>
<dbReference type="PANTHER" id="PTHR43879">
    <property type="entry name" value="ABC TRANSPORTER PERMEASE PROTEIN"/>
    <property type="match status" value="1"/>
</dbReference>
<feature type="region of interest" description="Disordered" evidence="6">
    <location>
        <begin position="1"/>
        <end position="31"/>
    </location>
</feature>
<evidence type="ECO:0000256" key="5">
    <source>
        <dbReference type="RuleBase" id="RU363032"/>
    </source>
</evidence>
<name>A0A1G7SLB6_9BURK</name>
<organism evidence="8 9">
    <name type="scientific">Paraburkholderia phenazinium</name>
    <dbReference type="NCBI Taxonomy" id="60549"/>
    <lineage>
        <taxon>Bacteria</taxon>
        <taxon>Pseudomonadati</taxon>
        <taxon>Pseudomonadota</taxon>
        <taxon>Betaproteobacteria</taxon>
        <taxon>Burkholderiales</taxon>
        <taxon>Burkholderiaceae</taxon>
        <taxon>Paraburkholderia</taxon>
    </lineage>
</organism>
<evidence type="ECO:0000256" key="4">
    <source>
        <dbReference type="ARBA" id="ARBA00023136"/>
    </source>
</evidence>
<evidence type="ECO:0000313" key="8">
    <source>
        <dbReference type="EMBL" id="SDG23768.1"/>
    </source>
</evidence>
<dbReference type="Gene3D" id="1.10.3720.10">
    <property type="entry name" value="MetI-like"/>
    <property type="match status" value="1"/>
</dbReference>
<feature type="transmembrane region" description="Helical" evidence="5">
    <location>
        <begin position="221"/>
        <end position="246"/>
    </location>
</feature>
<dbReference type="InterPro" id="IPR000515">
    <property type="entry name" value="MetI-like"/>
</dbReference>
<feature type="transmembrane region" description="Helical" evidence="5">
    <location>
        <begin position="177"/>
        <end position="200"/>
    </location>
</feature>
<sequence>MNTLPSAAQSARPAQPANKPGVNPPLKPRPKRRTHFTPARFGVYAFLITAALFFLLPLYVMLVTSVKPMTEIRTGNILALPLHLTLAPWRDAWASACTGLDCNGIQVGFWNSVRIVVPSTILSIMVGAVNGYALSFWRPRGAGLLFAILLMGAFIPVQVMVYPLVRVLASVHLFSSLPGIVVIHTIFGMPIMTLLFRNYYASIPLELFKAARIDGGGFWRIFLQLMLPMSTPIIVVAVIMQVTGIWNDYILGLVFAGTRNLPMTVQLNNIINTTTGERLYNVNMAATILTSVVPLAIYFISGRWFVRGIASGAVKG</sequence>
<dbReference type="GO" id="GO:0055085">
    <property type="term" value="P:transmembrane transport"/>
    <property type="evidence" value="ECO:0007669"/>
    <property type="project" value="InterPro"/>
</dbReference>
<dbReference type="CDD" id="cd06261">
    <property type="entry name" value="TM_PBP2"/>
    <property type="match status" value="1"/>
</dbReference>
<dbReference type="EMBL" id="FNCJ01000002">
    <property type="protein sequence ID" value="SDG23768.1"/>
    <property type="molecule type" value="Genomic_DNA"/>
</dbReference>
<evidence type="ECO:0000256" key="6">
    <source>
        <dbReference type="SAM" id="MobiDB-lite"/>
    </source>
</evidence>
<reference evidence="8 9" key="1">
    <citation type="submission" date="2016-10" db="EMBL/GenBank/DDBJ databases">
        <authorList>
            <person name="de Groot N.N."/>
        </authorList>
    </citation>
    <scope>NUCLEOTIDE SEQUENCE [LARGE SCALE GENOMIC DNA]</scope>
    <source>
        <strain evidence="8 9">LMG 2247</strain>
    </source>
</reference>
<dbReference type="PROSITE" id="PS50928">
    <property type="entry name" value="ABC_TM1"/>
    <property type="match status" value="1"/>
</dbReference>
<gene>
    <name evidence="8" type="ORF">SAMN05216466_102566</name>
</gene>
<dbReference type="Pfam" id="PF00528">
    <property type="entry name" value="BPD_transp_1"/>
    <property type="match status" value="1"/>
</dbReference>
<proteinExistence type="inferred from homology"/>
<feature type="transmembrane region" description="Helical" evidence="5">
    <location>
        <begin position="41"/>
        <end position="62"/>
    </location>
</feature>
<feature type="domain" description="ABC transmembrane type-1" evidence="7">
    <location>
        <begin position="109"/>
        <end position="301"/>
    </location>
</feature>
<feature type="transmembrane region" description="Helical" evidence="5">
    <location>
        <begin position="144"/>
        <end position="165"/>
    </location>
</feature>
<dbReference type="OrthoDB" id="369039at2"/>
<evidence type="ECO:0000256" key="1">
    <source>
        <dbReference type="ARBA" id="ARBA00004651"/>
    </source>
</evidence>
<dbReference type="Proteomes" id="UP000199706">
    <property type="component" value="Unassembled WGS sequence"/>
</dbReference>
<feature type="transmembrane region" description="Helical" evidence="5">
    <location>
        <begin position="115"/>
        <end position="137"/>
    </location>
</feature>
<evidence type="ECO:0000256" key="3">
    <source>
        <dbReference type="ARBA" id="ARBA00022989"/>
    </source>
</evidence>
<feature type="transmembrane region" description="Helical" evidence="5">
    <location>
        <begin position="284"/>
        <end position="306"/>
    </location>
</feature>
<dbReference type="PANTHER" id="PTHR43879:SF1">
    <property type="entry name" value="GLUCOSE IMPORT SYSTEM PERMEASE PROTEIN GLCU"/>
    <property type="match status" value="1"/>
</dbReference>
<dbReference type="SUPFAM" id="SSF161098">
    <property type="entry name" value="MetI-like"/>
    <property type="match status" value="1"/>
</dbReference>
<protein>
    <submittedName>
        <fullName evidence="8">Carbohydrate ABC transporter membrane protein 2, CUT1 family</fullName>
    </submittedName>
</protein>
<accession>A0A1G7SLB6</accession>
<keyword evidence="2 5" id="KW-0812">Transmembrane</keyword>